<gene>
    <name evidence="1" type="ORF">Aple_057840</name>
</gene>
<keyword evidence="2" id="KW-1185">Reference proteome</keyword>
<sequence length="407" mass="43836">MARRSWGDIAFVGFLVLVLAGVTALLVRPPSVTPPPRPLAAPSFPAQLAAFPSVREVWPEAVAKIPAWSFRDWALRPLARMDATRVLMEEVGDPGKESTLIAFNLQMGLGVPLGTIPNRRGREEHEITSAVAADGAVAWYRTVEEKSGTVGELWTMPADGGEALLLATIPGVTVGRDPKLAISGEDLFWTFPAGGLDRIPLKGGDVQRIQNTDGMRLKDWPWIGDNRRLLNLATGERITVRAPADADITCGPRWCVGTQIVSTTTVRVFVQRPDGSRRAMLPPWVVFPFGLLGQRYLLLQTVPPRGSPAGDKAPSSIVYDLDTGITATLMTLYGTEPVLGAGGVNPGVADPLVYWATPDKATTAPKSESKRNLVRSAATFAMTHQGVDALFAVPEKYWLLDTTALTG</sequence>
<dbReference type="EMBL" id="BLAF01000035">
    <property type="protein sequence ID" value="GES22885.1"/>
    <property type="molecule type" value="Genomic_DNA"/>
</dbReference>
<dbReference type="Proteomes" id="UP000377595">
    <property type="component" value="Unassembled WGS sequence"/>
</dbReference>
<organism evidence="1 2">
    <name type="scientific">Acrocarpospora pleiomorpha</name>
    <dbReference type="NCBI Taxonomy" id="90975"/>
    <lineage>
        <taxon>Bacteria</taxon>
        <taxon>Bacillati</taxon>
        <taxon>Actinomycetota</taxon>
        <taxon>Actinomycetes</taxon>
        <taxon>Streptosporangiales</taxon>
        <taxon>Streptosporangiaceae</taxon>
        <taxon>Acrocarpospora</taxon>
    </lineage>
</organism>
<reference evidence="1 2" key="1">
    <citation type="submission" date="2019-10" db="EMBL/GenBank/DDBJ databases">
        <title>Whole genome shotgun sequence of Acrocarpospora pleiomorpha NBRC 16267.</title>
        <authorList>
            <person name="Ichikawa N."/>
            <person name="Kimura A."/>
            <person name="Kitahashi Y."/>
            <person name="Komaki H."/>
            <person name="Oguchi A."/>
        </authorList>
    </citation>
    <scope>NUCLEOTIDE SEQUENCE [LARGE SCALE GENOMIC DNA]</scope>
    <source>
        <strain evidence="1 2">NBRC 16267</strain>
    </source>
</reference>
<accession>A0A5M3XNH8</accession>
<proteinExistence type="predicted"/>
<comment type="caution">
    <text evidence="1">The sequence shown here is derived from an EMBL/GenBank/DDBJ whole genome shotgun (WGS) entry which is preliminary data.</text>
</comment>
<name>A0A5M3XNH8_9ACTN</name>
<protein>
    <submittedName>
        <fullName evidence="1">Uncharacterized protein</fullName>
    </submittedName>
</protein>
<dbReference type="AlphaFoldDB" id="A0A5M3XNH8"/>
<evidence type="ECO:0000313" key="1">
    <source>
        <dbReference type="EMBL" id="GES22885.1"/>
    </source>
</evidence>
<evidence type="ECO:0000313" key="2">
    <source>
        <dbReference type="Proteomes" id="UP000377595"/>
    </source>
</evidence>
<dbReference type="SUPFAM" id="SSF69304">
    <property type="entry name" value="Tricorn protease N-terminal domain"/>
    <property type="match status" value="1"/>
</dbReference>
<dbReference type="OrthoDB" id="3542794at2"/>
<dbReference type="RefSeq" id="WP_155347824.1">
    <property type="nucleotide sequence ID" value="NZ_BAAAHM010000038.1"/>
</dbReference>